<dbReference type="InterPro" id="IPR003593">
    <property type="entry name" value="AAA+_ATPase"/>
</dbReference>
<evidence type="ECO:0000256" key="1">
    <source>
        <dbReference type="ARBA" id="ARBA00004202"/>
    </source>
</evidence>
<evidence type="ECO:0000313" key="10">
    <source>
        <dbReference type="Proteomes" id="UP000183995"/>
    </source>
</evidence>
<dbReference type="GO" id="GO:0005524">
    <property type="term" value="F:ATP binding"/>
    <property type="evidence" value="ECO:0007669"/>
    <property type="project" value="UniProtKB-KW"/>
</dbReference>
<keyword evidence="10" id="KW-1185">Reference proteome</keyword>
<keyword evidence="6 9" id="KW-0067">ATP-binding</keyword>
<dbReference type="PROSITE" id="PS00211">
    <property type="entry name" value="ABC_TRANSPORTER_1"/>
    <property type="match status" value="1"/>
</dbReference>
<dbReference type="RefSeq" id="WP_073076890.1">
    <property type="nucleotide sequence ID" value="NZ_FQXV01000003.1"/>
</dbReference>
<evidence type="ECO:0000259" key="8">
    <source>
        <dbReference type="PROSITE" id="PS50893"/>
    </source>
</evidence>
<evidence type="ECO:0000313" key="9">
    <source>
        <dbReference type="EMBL" id="SHH87527.1"/>
    </source>
</evidence>
<comment type="similarity">
    <text evidence="2">Belongs to the ABC transporter superfamily.</text>
</comment>
<dbReference type="GO" id="GO:0016887">
    <property type="term" value="F:ATP hydrolysis activity"/>
    <property type="evidence" value="ECO:0007669"/>
    <property type="project" value="InterPro"/>
</dbReference>
<keyword evidence="4" id="KW-1003">Cell membrane</keyword>
<accession>A0A1M5WJC4</accession>
<keyword evidence="5" id="KW-0547">Nucleotide-binding</keyword>
<feature type="domain" description="ABC transporter" evidence="8">
    <location>
        <begin position="9"/>
        <end position="257"/>
    </location>
</feature>
<dbReference type="EMBL" id="FQXV01000003">
    <property type="protein sequence ID" value="SHH87527.1"/>
    <property type="molecule type" value="Genomic_DNA"/>
</dbReference>
<comment type="subcellular location">
    <subcellularLocation>
        <location evidence="1">Cell membrane</location>
        <topology evidence="1">Peripheral membrane protein</topology>
    </subcellularLocation>
</comment>
<protein>
    <submittedName>
        <fullName evidence="9">Peptide/nickel transport system ATP-binding protein</fullName>
    </submittedName>
</protein>
<evidence type="ECO:0000256" key="4">
    <source>
        <dbReference type="ARBA" id="ARBA00022475"/>
    </source>
</evidence>
<dbReference type="GO" id="GO:0005886">
    <property type="term" value="C:plasma membrane"/>
    <property type="evidence" value="ECO:0007669"/>
    <property type="project" value="UniProtKB-SubCell"/>
</dbReference>
<dbReference type="PANTHER" id="PTHR43297">
    <property type="entry name" value="OLIGOPEPTIDE TRANSPORT ATP-BINDING PROTEIN APPD"/>
    <property type="match status" value="1"/>
</dbReference>
<evidence type="ECO:0000256" key="3">
    <source>
        <dbReference type="ARBA" id="ARBA00022448"/>
    </source>
</evidence>
<dbReference type="PANTHER" id="PTHR43297:SF2">
    <property type="entry name" value="DIPEPTIDE TRANSPORT ATP-BINDING PROTEIN DPPD"/>
    <property type="match status" value="1"/>
</dbReference>
<dbReference type="CDD" id="cd03257">
    <property type="entry name" value="ABC_NikE_OppD_transporters"/>
    <property type="match status" value="1"/>
</dbReference>
<dbReference type="Pfam" id="PF00005">
    <property type="entry name" value="ABC_tran"/>
    <property type="match status" value="1"/>
</dbReference>
<dbReference type="PROSITE" id="PS50893">
    <property type="entry name" value="ABC_TRANSPORTER_2"/>
    <property type="match status" value="1"/>
</dbReference>
<dbReference type="InterPro" id="IPR003439">
    <property type="entry name" value="ABC_transporter-like_ATP-bd"/>
</dbReference>
<dbReference type="Proteomes" id="UP000183995">
    <property type="component" value="Unassembled WGS sequence"/>
</dbReference>
<dbReference type="SMART" id="SM00382">
    <property type="entry name" value="AAA"/>
    <property type="match status" value="1"/>
</dbReference>
<proteinExistence type="inferred from homology"/>
<dbReference type="Gene3D" id="3.40.50.300">
    <property type="entry name" value="P-loop containing nucleotide triphosphate hydrolases"/>
    <property type="match status" value="1"/>
</dbReference>
<dbReference type="SUPFAM" id="SSF52540">
    <property type="entry name" value="P-loop containing nucleoside triphosphate hydrolases"/>
    <property type="match status" value="1"/>
</dbReference>
<dbReference type="InterPro" id="IPR027417">
    <property type="entry name" value="P-loop_NTPase"/>
</dbReference>
<name>A0A1M5WJC4_9FIRM</name>
<dbReference type="InterPro" id="IPR017871">
    <property type="entry name" value="ABC_transporter-like_CS"/>
</dbReference>
<organism evidence="9 10">
    <name type="scientific">Sporobacter termitidis DSM 10068</name>
    <dbReference type="NCBI Taxonomy" id="1123282"/>
    <lineage>
        <taxon>Bacteria</taxon>
        <taxon>Bacillati</taxon>
        <taxon>Bacillota</taxon>
        <taxon>Clostridia</taxon>
        <taxon>Eubacteriales</taxon>
        <taxon>Oscillospiraceae</taxon>
        <taxon>Sporobacter</taxon>
    </lineage>
</organism>
<sequence>MSETPVLQIRSLKTYFYTKNGVVKAVDGVDLDVGKGRITALVGGSGSGKSMLSMSVMNLVEKPGRIIDGQVWLNGRDLRTLSEKELKDVRGKEIAMIFQEPTSAMNPVLKVKNHLFEAVHTHDKKLRMRDKLDEFRDVLLRVGLGNPDKILESYPFELSGGMCQRVMVAMGIVTNASVLIADEPTSSLDLTTQAAILEELLRLKDAGMAIVLITHDLGVVAQTADDMYVIKDGKVIESGPVCDVFASPQQAYTKFLMEPIALLR</sequence>
<evidence type="ECO:0000256" key="6">
    <source>
        <dbReference type="ARBA" id="ARBA00022840"/>
    </source>
</evidence>
<evidence type="ECO:0000256" key="7">
    <source>
        <dbReference type="ARBA" id="ARBA00023136"/>
    </source>
</evidence>
<dbReference type="OrthoDB" id="9779287at2"/>
<evidence type="ECO:0000256" key="5">
    <source>
        <dbReference type="ARBA" id="ARBA00022741"/>
    </source>
</evidence>
<evidence type="ECO:0000256" key="2">
    <source>
        <dbReference type="ARBA" id="ARBA00005417"/>
    </source>
</evidence>
<reference evidence="9 10" key="1">
    <citation type="submission" date="2016-11" db="EMBL/GenBank/DDBJ databases">
        <authorList>
            <person name="Jaros S."/>
            <person name="Januszkiewicz K."/>
            <person name="Wedrychowicz H."/>
        </authorList>
    </citation>
    <scope>NUCLEOTIDE SEQUENCE [LARGE SCALE GENOMIC DNA]</scope>
    <source>
        <strain evidence="9 10">DSM 10068</strain>
    </source>
</reference>
<dbReference type="InterPro" id="IPR050388">
    <property type="entry name" value="ABC_Ni/Peptide_Import"/>
</dbReference>
<keyword evidence="7" id="KW-0472">Membrane</keyword>
<keyword evidence="3" id="KW-0813">Transport</keyword>
<gene>
    <name evidence="9" type="ORF">SAMN02745823_01307</name>
</gene>
<dbReference type="AlphaFoldDB" id="A0A1M5WJC4"/>
<dbReference type="STRING" id="1123282.SAMN02745823_01307"/>